<gene>
    <name evidence="12" type="ORF">GCM10023332_22350</name>
</gene>
<dbReference type="InterPro" id="IPR013149">
    <property type="entry name" value="ADH-like_C"/>
</dbReference>
<keyword evidence="4" id="KW-0521">NADP</keyword>
<dbReference type="CDD" id="cd05282">
    <property type="entry name" value="ETR_like"/>
    <property type="match status" value="1"/>
</dbReference>
<evidence type="ECO:0000256" key="10">
    <source>
        <dbReference type="ARBA" id="ARBA00048843"/>
    </source>
</evidence>
<dbReference type="InterPro" id="IPR051034">
    <property type="entry name" value="Mito_Enoyl-ACP_Reductase"/>
</dbReference>
<comment type="caution">
    <text evidence="12">The sequence shown here is derived from an EMBL/GenBank/DDBJ whole genome shotgun (WGS) entry which is preliminary data.</text>
</comment>
<feature type="domain" description="Enoyl reductase (ER)" evidence="11">
    <location>
        <begin position="10"/>
        <end position="324"/>
    </location>
</feature>
<dbReference type="SMART" id="SM00829">
    <property type="entry name" value="PKS_ER"/>
    <property type="match status" value="1"/>
</dbReference>
<dbReference type="Gene3D" id="3.40.50.720">
    <property type="entry name" value="NAD(P)-binding Rossmann-like Domain"/>
    <property type="match status" value="1"/>
</dbReference>
<accession>A0ABP9E5V7</accession>
<dbReference type="InterPro" id="IPR013154">
    <property type="entry name" value="ADH-like_N"/>
</dbReference>
<dbReference type="Pfam" id="PF08240">
    <property type="entry name" value="ADH_N"/>
    <property type="match status" value="1"/>
</dbReference>
<evidence type="ECO:0000259" key="11">
    <source>
        <dbReference type="SMART" id="SM00829"/>
    </source>
</evidence>
<evidence type="ECO:0000256" key="8">
    <source>
        <dbReference type="ARBA" id="ARBA00023160"/>
    </source>
</evidence>
<dbReference type="SUPFAM" id="SSF51735">
    <property type="entry name" value="NAD(P)-binding Rossmann-fold domains"/>
    <property type="match status" value="1"/>
</dbReference>
<keyword evidence="6" id="KW-0560">Oxidoreductase</keyword>
<keyword evidence="3" id="KW-0276">Fatty acid metabolism</keyword>
<evidence type="ECO:0000256" key="6">
    <source>
        <dbReference type="ARBA" id="ARBA00023002"/>
    </source>
</evidence>
<dbReference type="RefSeq" id="WP_345295564.1">
    <property type="nucleotide sequence ID" value="NZ_BAABJY010000002.1"/>
</dbReference>
<keyword evidence="8" id="KW-0275">Fatty acid biosynthesis</keyword>
<keyword evidence="7" id="KW-0443">Lipid metabolism</keyword>
<dbReference type="PANTHER" id="PTHR43981">
    <property type="entry name" value="ENOYL-[ACYL-CARRIER-PROTEIN] REDUCTASE, MITOCHONDRIAL"/>
    <property type="match status" value="1"/>
</dbReference>
<dbReference type="Proteomes" id="UP001501323">
    <property type="component" value="Unassembled WGS sequence"/>
</dbReference>
<evidence type="ECO:0000256" key="7">
    <source>
        <dbReference type="ARBA" id="ARBA00023098"/>
    </source>
</evidence>
<reference evidence="13" key="1">
    <citation type="journal article" date="2019" name="Int. J. Syst. Evol. Microbiol.">
        <title>The Global Catalogue of Microorganisms (GCM) 10K type strain sequencing project: providing services to taxonomists for standard genome sequencing and annotation.</title>
        <authorList>
            <consortium name="The Broad Institute Genomics Platform"/>
            <consortium name="The Broad Institute Genome Sequencing Center for Infectious Disease"/>
            <person name="Wu L."/>
            <person name="Ma J."/>
        </authorList>
    </citation>
    <scope>NUCLEOTIDE SEQUENCE [LARGE SCALE GENOMIC DNA]</scope>
    <source>
        <strain evidence="13">JCM 18392</strain>
    </source>
</reference>
<dbReference type="Pfam" id="PF00107">
    <property type="entry name" value="ADH_zinc_N"/>
    <property type="match status" value="1"/>
</dbReference>
<dbReference type="Gene3D" id="3.90.180.10">
    <property type="entry name" value="Medium-chain alcohol dehydrogenases, catalytic domain"/>
    <property type="match status" value="1"/>
</dbReference>
<dbReference type="EMBL" id="BAABJY010000002">
    <property type="protein sequence ID" value="GAA4869309.1"/>
    <property type="molecule type" value="Genomic_DNA"/>
</dbReference>
<evidence type="ECO:0000256" key="4">
    <source>
        <dbReference type="ARBA" id="ARBA00022857"/>
    </source>
</evidence>
<dbReference type="InterPro" id="IPR020843">
    <property type="entry name" value="ER"/>
</dbReference>
<name>A0ABP9E5V7_9GAMM</name>
<evidence type="ECO:0000313" key="12">
    <source>
        <dbReference type="EMBL" id="GAA4869309.1"/>
    </source>
</evidence>
<evidence type="ECO:0000256" key="1">
    <source>
        <dbReference type="ARBA" id="ARBA00010371"/>
    </source>
</evidence>
<evidence type="ECO:0000256" key="3">
    <source>
        <dbReference type="ARBA" id="ARBA00022832"/>
    </source>
</evidence>
<dbReference type="SUPFAM" id="SSF50129">
    <property type="entry name" value="GroES-like"/>
    <property type="match status" value="1"/>
</dbReference>
<keyword evidence="13" id="KW-1185">Reference proteome</keyword>
<proteinExistence type="inferred from homology"/>
<keyword evidence="5" id="KW-0809">Transit peptide</keyword>
<organism evidence="12 13">
    <name type="scientific">Luteimonas vadosa</name>
    <dbReference type="NCBI Taxonomy" id="1165507"/>
    <lineage>
        <taxon>Bacteria</taxon>
        <taxon>Pseudomonadati</taxon>
        <taxon>Pseudomonadota</taxon>
        <taxon>Gammaproteobacteria</taxon>
        <taxon>Lysobacterales</taxon>
        <taxon>Lysobacteraceae</taxon>
        <taxon>Luteimonas</taxon>
    </lineage>
</organism>
<comment type="similarity">
    <text evidence="1">Belongs to the zinc-containing alcohol dehydrogenase family. Quinone oxidoreductase subfamily.</text>
</comment>
<dbReference type="EC" id="1.3.1.104" evidence="9"/>
<protein>
    <recommendedName>
        <fullName evidence="9">enoyl-[acyl-carrier-protein] reductase</fullName>
        <ecNumber evidence="9">1.3.1.104</ecNumber>
    </recommendedName>
</protein>
<dbReference type="InterPro" id="IPR011032">
    <property type="entry name" value="GroES-like_sf"/>
</dbReference>
<evidence type="ECO:0000313" key="13">
    <source>
        <dbReference type="Proteomes" id="UP001501323"/>
    </source>
</evidence>
<dbReference type="PANTHER" id="PTHR43981:SF2">
    <property type="entry name" value="ENOYL-[ACYL-CARRIER-PROTEIN] REDUCTASE, MITOCHONDRIAL"/>
    <property type="match status" value="1"/>
</dbReference>
<keyword evidence="2" id="KW-0444">Lipid biosynthesis</keyword>
<evidence type="ECO:0000256" key="9">
    <source>
        <dbReference type="ARBA" id="ARBA00038963"/>
    </source>
</evidence>
<evidence type="ECO:0000256" key="5">
    <source>
        <dbReference type="ARBA" id="ARBA00022946"/>
    </source>
</evidence>
<comment type="catalytic activity">
    <reaction evidence="10">
        <text>a 2,3-saturated acyl-[ACP] + NADP(+) = a (2E)-enoyl-[ACP] + NADPH + H(+)</text>
        <dbReference type="Rhea" id="RHEA:22564"/>
        <dbReference type="Rhea" id="RHEA-COMP:9925"/>
        <dbReference type="Rhea" id="RHEA-COMP:9926"/>
        <dbReference type="ChEBI" id="CHEBI:15378"/>
        <dbReference type="ChEBI" id="CHEBI:57783"/>
        <dbReference type="ChEBI" id="CHEBI:58349"/>
        <dbReference type="ChEBI" id="CHEBI:78784"/>
        <dbReference type="ChEBI" id="CHEBI:78785"/>
        <dbReference type="EC" id="1.3.1.104"/>
    </reaction>
</comment>
<evidence type="ECO:0000256" key="2">
    <source>
        <dbReference type="ARBA" id="ARBA00022516"/>
    </source>
</evidence>
<sequence>MKRVEYRRRGPVPQDVVEVVERETPAPGQGEALVEVLAAPINPSDVLTLAGDYGTLPPLPAVGGNEGVGRVVALGADAHGPGPGQMVLLPVGIGTWSTHVVAPAKALMALPEGADPVQLSMLTVNPPTARLLLTDTVELPPGSWVLQNAANSAVGGYLVQLAKARGLRTVNVVRRESAAEVVEEQGGDVVLVDGDDLAARVESATGGAAITLGIDAVGGMATERLAQSLASGATLVNYGAMGGEACAISPASLIFRGITLRGFWLSWWYKQAEPQVRAALFAELAGLIAQGQLSARVQTAYAIDDAAQAVAAAASGGRDGKVVLLPNGAIGG</sequence>
<dbReference type="InterPro" id="IPR036291">
    <property type="entry name" value="NAD(P)-bd_dom_sf"/>
</dbReference>